<dbReference type="RefSeq" id="WP_113035021.1">
    <property type="nucleotide sequence ID" value="NZ_QMFB01000026.1"/>
</dbReference>
<organism evidence="1 2">
    <name type="scientific">Paenibacillus contaminans</name>
    <dbReference type="NCBI Taxonomy" id="450362"/>
    <lineage>
        <taxon>Bacteria</taxon>
        <taxon>Bacillati</taxon>
        <taxon>Bacillota</taxon>
        <taxon>Bacilli</taxon>
        <taxon>Bacillales</taxon>
        <taxon>Paenibacillaceae</taxon>
        <taxon>Paenibacillus</taxon>
    </lineage>
</organism>
<gene>
    <name evidence="1" type="ORF">DQG23_31610</name>
</gene>
<accession>A0A329M3W2</accession>
<sequence>MIPFANTWPYETIGQDVYVQECPFCQTANVMLRMKKDELQEIRDGRKKLLIFPCCHNKMTVVDNDNDYLLSDRPVRSKRK</sequence>
<keyword evidence="2" id="KW-1185">Reference proteome</keyword>
<dbReference type="Proteomes" id="UP000250369">
    <property type="component" value="Unassembled WGS sequence"/>
</dbReference>
<dbReference type="OrthoDB" id="2889126at2"/>
<comment type="caution">
    <text evidence="1">The sequence shown here is derived from an EMBL/GenBank/DDBJ whole genome shotgun (WGS) entry which is preliminary data.</text>
</comment>
<reference evidence="1 2" key="1">
    <citation type="journal article" date="2009" name="Int. J. Syst. Evol. Microbiol.">
        <title>Paenibacillus contaminans sp. nov., isolated from a contaminated laboratory plate.</title>
        <authorList>
            <person name="Chou J.H."/>
            <person name="Lee J.H."/>
            <person name="Lin M.C."/>
            <person name="Chang P.S."/>
            <person name="Arun A.B."/>
            <person name="Young C.C."/>
            <person name="Chen W.M."/>
        </authorList>
    </citation>
    <scope>NUCLEOTIDE SEQUENCE [LARGE SCALE GENOMIC DNA]</scope>
    <source>
        <strain evidence="1 2">CKOBP-6</strain>
    </source>
</reference>
<dbReference type="AlphaFoldDB" id="A0A329M3W2"/>
<protein>
    <submittedName>
        <fullName evidence="1">Uncharacterized protein</fullName>
    </submittedName>
</protein>
<evidence type="ECO:0000313" key="2">
    <source>
        <dbReference type="Proteomes" id="UP000250369"/>
    </source>
</evidence>
<proteinExistence type="predicted"/>
<dbReference type="EMBL" id="QMFB01000026">
    <property type="protein sequence ID" value="RAV14438.1"/>
    <property type="molecule type" value="Genomic_DNA"/>
</dbReference>
<evidence type="ECO:0000313" key="1">
    <source>
        <dbReference type="EMBL" id="RAV14438.1"/>
    </source>
</evidence>
<name>A0A329M3W2_9BACL</name>